<reference evidence="1" key="1">
    <citation type="journal article" date="2021" name="New Phytol.">
        <title>Evolutionary innovations through gain and loss of genes in the ectomycorrhizal Boletales.</title>
        <authorList>
            <person name="Wu G."/>
            <person name="Miyauchi S."/>
            <person name="Morin E."/>
            <person name="Kuo A."/>
            <person name="Drula E."/>
            <person name="Varga T."/>
            <person name="Kohler A."/>
            <person name="Feng B."/>
            <person name="Cao Y."/>
            <person name="Lipzen A."/>
            <person name="Daum C."/>
            <person name="Hundley H."/>
            <person name="Pangilinan J."/>
            <person name="Johnson J."/>
            <person name="Barry K."/>
            <person name="LaButti K."/>
            <person name="Ng V."/>
            <person name="Ahrendt S."/>
            <person name="Min B."/>
            <person name="Choi I.G."/>
            <person name="Park H."/>
            <person name="Plett J.M."/>
            <person name="Magnuson J."/>
            <person name="Spatafora J.W."/>
            <person name="Nagy L.G."/>
            <person name="Henrissat B."/>
            <person name="Grigoriev I.V."/>
            <person name="Yang Z.L."/>
            <person name="Xu J."/>
            <person name="Martin F.M."/>
        </authorList>
    </citation>
    <scope>NUCLEOTIDE SEQUENCE</scope>
    <source>
        <strain evidence="1">ATCC 28755</strain>
    </source>
</reference>
<dbReference type="Proteomes" id="UP000790377">
    <property type="component" value="Unassembled WGS sequence"/>
</dbReference>
<evidence type="ECO:0000313" key="2">
    <source>
        <dbReference type="Proteomes" id="UP000790377"/>
    </source>
</evidence>
<keyword evidence="2" id="KW-1185">Reference proteome</keyword>
<comment type="caution">
    <text evidence="1">The sequence shown here is derived from an EMBL/GenBank/DDBJ whole genome shotgun (WGS) entry which is preliminary data.</text>
</comment>
<dbReference type="EMBL" id="MU267925">
    <property type="protein sequence ID" value="KAH7907224.1"/>
    <property type="molecule type" value="Genomic_DNA"/>
</dbReference>
<gene>
    <name evidence="1" type="ORF">BJ138DRAFT_1160626</name>
</gene>
<evidence type="ECO:0000313" key="1">
    <source>
        <dbReference type="EMBL" id="KAH7907224.1"/>
    </source>
</evidence>
<sequence>MTALYLIAHYFGLLYVIADAALCMYTNWTYSGYVNMVLALNWAENIFIVTMQAILVIRVYALFNQSKKVLIFLATFYVIQATATFVVTGFIDNKRVLDESYASVRPAIGSVEQLTIVNVNSSASPLLITLSEDGIIVSIVFDIILLCFALWAFVKHALKAKTLDGGWSINALVRALMAHHLLYFICNLSWLALSIATAYISQLNAFGLLLYSIFSVFSALVVVAGPRMVISLRATEKKTRGEGATLEGEVSTIRFGIGEPPAQSESVMEEGGGFRAMD</sequence>
<protein>
    <submittedName>
        <fullName evidence="1">Uncharacterized protein</fullName>
    </submittedName>
</protein>
<proteinExistence type="predicted"/>
<accession>A0ACB8A195</accession>
<name>A0ACB8A195_9AGAM</name>
<organism evidence="1 2">
    <name type="scientific">Hygrophoropsis aurantiaca</name>
    <dbReference type="NCBI Taxonomy" id="72124"/>
    <lineage>
        <taxon>Eukaryota</taxon>
        <taxon>Fungi</taxon>
        <taxon>Dikarya</taxon>
        <taxon>Basidiomycota</taxon>
        <taxon>Agaricomycotina</taxon>
        <taxon>Agaricomycetes</taxon>
        <taxon>Agaricomycetidae</taxon>
        <taxon>Boletales</taxon>
        <taxon>Coniophorineae</taxon>
        <taxon>Hygrophoropsidaceae</taxon>
        <taxon>Hygrophoropsis</taxon>
    </lineage>
</organism>